<proteinExistence type="predicted"/>
<protein>
    <submittedName>
        <fullName evidence="1">Uncharacterized protein</fullName>
    </submittedName>
</protein>
<dbReference type="AlphaFoldDB" id="A0A7C4VYH8"/>
<reference evidence="1" key="1">
    <citation type="journal article" date="2020" name="mSystems">
        <title>Genome- and Community-Level Interaction Insights into Carbon Utilization and Element Cycling Functions of Hydrothermarchaeota in Hydrothermal Sediment.</title>
        <authorList>
            <person name="Zhou Z."/>
            <person name="Liu Y."/>
            <person name="Xu W."/>
            <person name="Pan J."/>
            <person name="Luo Z.H."/>
            <person name="Li M."/>
        </authorList>
    </citation>
    <scope>NUCLEOTIDE SEQUENCE [LARGE SCALE GENOMIC DNA]</scope>
    <source>
        <strain evidence="1">SpSt-594</strain>
    </source>
</reference>
<evidence type="ECO:0000313" key="1">
    <source>
        <dbReference type="EMBL" id="HGU47185.1"/>
    </source>
</evidence>
<sequence>MSYQTFNQFLTGQFLVKIKEDLLSFRLFSKEDLKVIAYYHARRYFLTLPHWLVRAGLNIKGKIIDLGVFYQGEIKALIQCEWGIFLNQPNYFPEDKFNQSLRNLIDTIELLNKKVVGYLLTIYESTTKYYLPFLSEKNFYQWLAINIAEFPDPQKWRRSFEELANKFIDKI</sequence>
<organism evidence="1">
    <name type="scientific">candidate division WOR-3 bacterium</name>
    <dbReference type="NCBI Taxonomy" id="2052148"/>
    <lineage>
        <taxon>Bacteria</taxon>
        <taxon>Bacteria division WOR-3</taxon>
    </lineage>
</organism>
<gene>
    <name evidence="1" type="ORF">ENT60_01290</name>
</gene>
<dbReference type="EMBL" id="DSZH01000061">
    <property type="protein sequence ID" value="HGU47185.1"/>
    <property type="molecule type" value="Genomic_DNA"/>
</dbReference>
<comment type="caution">
    <text evidence="1">The sequence shown here is derived from an EMBL/GenBank/DDBJ whole genome shotgun (WGS) entry which is preliminary data.</text>
</comment>
<name>A0A7C4VYH8_UNCW3</name>
<accession>A0A7C4VYH8</accession>